<dbReference type="SUPFAM" id="SSF53098">
    <property type="entry name" value="Ribonuclease H-like"/>
    <property type="match status" value="1"/>
</dbReference>
<dbReference type="AlphaFoldDB" id="A0AAD8WWR1"/>
<dbReference type="Proteomes" id="UP001231189">
    <property type="component" value="Unassembled WGS sequence"/>
</dbReference>
<protein>
    <submittedName>
        <fullName evidence="1">Uncharacterized protein</fullName>
    </submittedName>
</protein>
<dbReference type="GO" id="GO:0003676">
    <property type="term" value="F:nucleic acid binding"/>
    <property type="evidence" value="ECO:0007669"/>
    <property type="project" value="InterPro"/>
</dbReference>
<keyword evidence="2" id="KW-1185">Reference proteome</keyword>
<evidence type="ECO:0000313" key="1">
    <source>
        <dbReference type="EMBL" id="KAK1683269.1"/>
    </source>
</evidence>
<comment type="caution">
    <text evidence="1">The sequence shown here is derived from an EMBL/GenBank/DDBJ whole genome shotgun (WGS) entry which is preliminary data.</text>
</comment>
<dbReference type="EMBL" id="JAUUTY010000002">
    <property type="protein sequence ID" value="KAK1683269.1"/>
    <property type="molecule type" value="Genomic_DNA"/>
</dbReference>
<evidence type="ECO:0000313" key="2">
    <source>
        <dbReference type="Proteomes" id="UP001231189"/>
    </source>
</evidence>
<accession>A0AAD8WWR1</accession>
<dbReference type="InterPro" id="IPR036397">
    <property type="entry name" value="RNaseH_sf"/>
</dbReference>
<dbReference type="PANTHER" id="PTHR35046">
    <property type="entry name" value="ZINC KNUCKLE (CCHC-TYPE) FAMILY PROTEIN"/>
    <property type="match status" value="1"/>
</dbReference>
<dbReference type="Gene3D" id="3.30.420.10">
    <property type="entry name" value="Ribonuclease H-like superfamily/Ribonuclease H"/>
    <property type="match status" value="1"/>
</dbReference>
<name>A0AAD8WWR1_LOLMU</name>
<sequence length="164" mass="17957">MFRNKLSILTSERGGGTSNIFINNEPFVVDCDTSGIGFGAVLHQGEGPLAFFSRPFAARHHKLAAHFIALGHPYTAASVAHAFFDDIVRLHGFPSSIVSDRDPVFTGHVWRDLFGLAGVKLRMSTEIPLKPRPLKPRSLRPTTLEKIAADPSWSASVAVTPLRR</sequence>
<reference evidence="1" key="1">
    <citation type="submission" date="2023-07" db="EMBL/GenBank/DDBJ databases">
        <title>A chromosome-level genome assembly of Lolium multiflorum.</title>
        <authorList>
            <person name="Chen Y."/>
            <person name="Copetti D."/>
            <person name="Kolliker R."/>
            <person name="Studer B."/>
        </authorList>
    </citation>
    <scope>NUCLEOTIDE SEQUENCE</scope>
    <source>
        <strain evidence="1">02402/16</strain>
        <tissue evidence="1">Leaf</tissue>
    </source>
</reference>
<gene>
    <name evidence="1" type="ORF">QYE76_044117</name>
</gene>
<dbReference type="InterPro" id="IPR012337">
    <property type="entry name" value="RNaseH-like_sf"/>
</dbReference>
<organism evidence="1 2">
    <name type="scientific">Lolium multiflorum</name>
    <name type="common">Italian ryegrass</name>
    <name type="synonym">Lolium perenne subsp. multiflorum</name>
    <dbReference type="NCBI Taxonomy" id="4521"/>
    <lineage>
        <taxon>Eukaryota</taxon>
        <taxon>Viridiplantae</taxon>
        <taxon>Streptophyta</taxon>
        <taxon>Embryophyta</taxon>
        <taxon>Tracheophyta</taxon>
        <taxon>Spermatophyta</taxon>
        <taxon>Magnoliopsida</taxon>
        <taxon>Liliopsida</taxon>
        <taxon>Poales</taxon>
        <taxon>Poaceae</taxon>
        <taxon>BOP clade</taxon>
        <taxon>Pooideae</taxon>
        <taxon>Poodae</taxon>
        <taxon>Poeae</taxon>
        <taxon>Poeae Chloroplast Group 2 (Poeae type)</taxon>
        <taxon>Loliodinae</taxon>
        <taxon>Loliinae</taxon>
        <taxon>Lolium</taxon>
    </lineage>
</organism>
<proteinExistence type="predicted"/>
<dbReference type="PANTHER" id="PTHR35046:SF9">
    <property type="entry name" value="RNA-DIRECTED DNA POLYMERASE"/>
    <property type="match status" value="1"/>
</dbReference>